<dbReference type="Gene3D" id="3.30.1520.10">
    <property type="entry name" value="Phox-like domain"/>
    <property type="match status" value="1"/>
</dbReference>
<keyword evidence="4" id="KW-1185">Reference proteome</keyword>
<dbReference type="InterPro" id="IPR027267">
    <property type="entry name" value="AH/BAR_dom_sf"/>
</dbReference>
<dbReference type="OrthoDB" id="271164at2759"/>
<feature type="compositionally biased region" description="Low complexity" evidence="1">
    <location>
        <begin position="215"/>
        <end position="225"/>
    </location>
</feature>
<dbReference type="Gene3D" id="1.20.1270.60">
    <property type="entry name" value="Arfaptin homology (AH) domain/BAR domain"/>
    <property type="match status" value="1"/>
</dbReference>
<organism evidence="3 4">
    <name type="scientific">Chlamydomonas schloesseri</name>
    <dbReference type="NCBI Taxonomy" id="2026947"/>
    <lineage>
        <taxon>Eukaryota</taxon>
        <taxon>Viridiplantae</taxon>
        <taxon>Chlorophyta</taxon>
        <taxon>core chlorophytes</taxon>
        <taxon>Chlorophyceae</taxon>
        <taxon>CS clade</taxon>
        <taxon>Chlamydomonadales</taxon>
        <taxon>Chlamydomonadaceae</taxon>
        <taxon>Chlamydomonas</taxon>
    </lineage>
</organism>
<feature type="region of interest" description="Disordered" evidence="1">
    <location>
        <begin position="138"/>
        <end position="171"/>
    </location>
</feature>
<evidence type="ECO:0000313" key="3">
    <source>
        <dbReference type="EMBL" id="KAG2449349.1"/>
    </source>
</evidence>
<dbReference type="GO" id="GO:0035091">
    <property type="term" value="F:phosphatidylinositol binding"/>
    <property type="evidence" value="ECO:0007669"/>
    <property type="project" value="InterPro"/>
</dbReference>
<protein>
    <recommendedName>
        <fullName evidence="2">PX domain-containing protein</fullName>
    </recommendedName>
</protein>
<sequence length="872" mass="85974">MANKGDTDDPLRGGFGEDMEDLTAHLAHLPAGRSSHDGLDLGDNTELQGNMDRFRALASLGDDGADDDLFTPGFGGLGLGSAATTATANYPTYGELAAAGKPPSYEDSVMYDQAPLGLLAPAAAGTAGGGSSSVLSDPLLGPLGGGGGGGGGSINGGAPGSTTAAPEPGATLGAAAGAAAPASVSPLVSASPPKEQVMHAARPAGGAAGAGAGAGAAAAPATPSRAGAGAGAAAAAAAALLDPLAIPGSGEFRDDLQALSPQRTTPSHLAGVAVRGGGGSGPVLAITVSEPIKREAGGLFGIKGGYVSYLVKARPRGSGGGGTSTSGAAAGAAASTRGPGGGGGGETAVRRRFREFVALADLLKAKYRGYFVPPRPEKNAVEGQRMTDAFVEERRLALERYLNKLARHPVLSASEELRLFLTTEGDLDACAAWVALRPLGHGGGVLDGTAKFSKQILGLDRGVTDPVQAAQPTKKSTDFMRAIKETARSMQNKGAHGGVGGPGGPASGLGAAAACEEAGLLRAREELDVAAAGLTTASRAAERLVSRLDRWAVVAGELGLSLFGLAKAEQAEGVALAQHTGTLKHSGQLMHDTERAGTALVRASRIGRKVTGRCAIELGVLHEYLGLMPAAHKGLRAREKALLTADTLQADLEARRRAISDLEAAGAKVLGGDAAKAKKVAELSGDVAVLEQSIVAARAQYDKIKDINRQEMGRLQTELRSDLLAMLHHYGAVMEAAARRDTEIWLQAATELGATPTQLAAAKASLVAQPPGGVGSAAGGAGAAGVVLREGPSASAGAGPGSAGLHEVGGGGSSAVVAGGPGGASWGGAGSGAGGLGFARGSGSMGEVDLHGTGAGTGAAGSANTYGSGHPL</sequence>
<name>A0A836B777_9CHLO</name>
<dbReference type="AlphaFoldDB" id="A0A836B777"/>
<accession>A0A836B777</accession>
<dbReference type="PROSITE" id="PS50195">
    <property type="entry name" value="PX"/>
    <property type="match status" value="1"/>
</dbReference>
<evidence type="ECO:0000256" key="1">
    <source>
        <dbReference type="SAM" id="MobiDB-lite"/>
    </source>
</evidence>
<reference evidence="3" key="1">
    <citation type="journal article" date="2020" name="bioRxiv">
        <title>Comparative genomics of Chlamydomonas.</title>
        <authorList>
            <person name="Craig R.J."/>
            <person name="Hasan A.R."/>
            <person name="Ness R.W."/>
            <person name="Keightley P.D."/>
        </authorList>
    </citation>
    <scope>NUCLEOTIDE SEQUENCE</scope>
    <source>
        <strain evidence="3">CCAP 11/173</strain>
    </source>
</reference>
<feature type="compositionally biased region" description="Gly residues" evidence="1">
    <location>
        <begin position="142"/>
        <end position="159"/>
    </location>
</feature>
<dbReference type="SUPFAM" id="SSF64268">
    <property type="entry name" value="PX domain"/>
    <property type="match status" value="1"/>
</dbReference>
<dbReference type="EMBL" id="JAEHOD010000014">
    <property type="protein sequence ID" value="KAG2449349.1"/>
    <property type="molecule type" value="Genomic_DNA"/>
</dbReference>
<proteinExistence type="predicted"/>
<feature type="compositionally biased region" description="Low complexity" evidence="1">
    <location>
        <begin position="160"/>
        <end position="171"/>
    </location>
</feature>
<dbReference type="GO" id="GO:0005768">
    <property type="term" value="C:endosome"/>
    <property type="evidence" value="ECO:0007669"/>
    <property type="project" value="UniProtKB-ARBA"/>
</dbReference>
<dbReference type="Pfam" id="PF00787">
    <property type="entry name" value="PX"/>
    <property type="match status" value="1"/>
</dbReference>
<comment type="caution">
    <text evidence="3">The sequence shown here is derived from an EMBL/GenBank/DDBJ whole genome shotgun (WGS) entry which is preliminary data.</text>
</comment>
<evidence type="ECO:0000259" key="2">
    <source>
        <dbReference type="PROSITE" id="PS50195"/>
    </source>
</evidence>
<dbReference type="SMART" id="SM00312">
    <property type="entry name" value="PX"/>
    <property type="match status" value="1"/>
</dbReference>
<dbReference type="PANTHER" id="PTHR46757:SF2">
    <property type="entry name" value="OS05G0346100 PROTEIN"/>
    <property type="match status" value="1"/>
</dbReference>
<feature type="compositionally biased region" description="Low complexity" evidence="1">
    <location>
        <begin position="325"/>
        <end position="337"/>
    </location>
</feature>
<dbReference type="InterPro" id="IPR036871">
    <property type="entry name" value="PX_dom_sf"/>
</dbReference>
<feature type="region of interest" description="Disordered" evidence="1">
    <location>
        <begin position="317"/>
        <end position="347"/>
    </location>
</feature>
<dbReference type="InterPro" id="IPR001683">
    <property type="entry name" value="PX_dom"/>
</dbReference>
<evidence type="ECO:0000313" key="4">
    <source>
        <dbReference type="Proteomes" id="UP000613740"/>
    </source>
</evidence>
<dbReference type="PANTHER" id="PTHR46757">
    <property type="entry name" value="SORTING NEXIN-RELATED"/>
    <property type="match status" value="1"/>
</dbReference>
<dbReference type="Proteomes" id="UP000613740">
    <property type="component" value="Unassembled WGS sequence"/>
</dbReference>
<dbReference type="InterPro" id="IPR044279">
    <property type="entry name" value="SNX2A/B"/>
</dbReference>
<feature type="region of interest" description="Disordered" evidence="1">
    <location>
        <begin position="185"/>
        <end position="225"/>
    </location>
</feature>
<feature type="domain" description="PX" evidence="2">
    <location>
        <begin position="287"/>
        <end position="427"/>
    </location>
</feature>
<gene>
    <name evidence="3" type="ORF">HYH02_005504</name>
</gene>